<gene>
    <name evidence="1" type="ORF">MERR_LOCUS31305</name>
</gene>
<name>A0A6D2JXK4_9BRAS</name>
<evidence type="ECO:0008006" key="3">
    <source>
        <dbReference type="Google" id="ProtNLM"/>
    </source>
</evidence>
<dbReference type="AlphaFoldDB" id="A0A6D2JXK4"/>
<evidence type="ECO:0000313" key="2">
    <source>
        <dbReference type="Proteomes" id="UP000467841"/>
    </source>
</evidence>
<keyword evidence="2" id="KW-1185">Reference proteome</keyword>
<protein>
    <recommendedName>
        <fullName evidence="3">MULE transposase domain-containing protein</fullName>
    </recommendedName>
</protein>
<dbReference type="OrthoDB" id="1938144at2759"/>
<dbReference type="Proteomes" id="UP000467841">
    <property type="component" value="Unassembled WGS sequence"/>
</dbReference>
<dbReference type="PANTHER" id="PTHR31973:SF113">
    <property type="entry name" value="PROTEIN FAR1-RELATED SEQUENCE 5-LIKE"/>
    <property type="match status" value="1"/>
</dbReference>
<organism evidence="1 2">
    <name type="scientific">Microthlaspi erraticum</name>
    <dbReference type="NCBI Taxonomy" id="1685480"/>
    <lineage>
        <taxon>Eukaryota</taxon>
        <taxon>Viridiplantae</taxon>
        <taxon>Streptophyta</taxon>
        <taxon>Embryophyta</taxon>
        <taxon>Tracheophyta</taxon>
        <taxon>Spermatophyta</taxon>
        <taxon>Magnoliopsida</taxon>
        <taxon>eudicotyledons</taxon>
        <taxon>Gunneridae</taxon>
        <taxon>Pentapetalae</taxon>
        <taxon>rosids</taxon>
        <taxon>malvids</taxon>
        <taxon>Brassicales</taxon>
        <taxon>Brassicaceae</taxon>
        <taxon>Coluteocarpeae</taxon>
        <taxon>Microthlaspi</taxon>
    </lineage>
</organism>
<sequence>MENAHGSIAGSYTILPAYLALLQRTNPGSIFFLDHVEEPLGGSRFKFAFIAYGASIAGFPYMRKVIVVNGASLKWWYGGCLLSACAQDANFQIFPLAFAIFDYENDASWQWFMSKLNILSRIRRTWSSSPTGTKAFTHELTRPEMHTLSPPRPQPCLLP</sequence>
<dbReference type="PANTHER" id="PTHR31973">
    <property type="entry name" value="POLYPROTEIN, PUTATIVE-RELATED"/>
    <property type="match status" value="1"/>
</dbReference>
<proteinExistence type="predicted"/>
<dbReference type="EMBL" id="CACVBM020001292">
    <property type="protein sequence ID" value="CAA7044070.1"/>
    <property type="molecule type" value="Genomic_DNA"/>
</dbReference>
<evidence type="ECO:0000313" key="1">
    <source>
        <dbReference type="EMBL" id="CAA7044070.1"/>
    </source>
</evidence>
<reference evidence="1" key="1">
    <citation type="submission" date="2020-01" db="EMBL/GenBank/DDBJ databases">
        <authorList>
            <person name="Mishra B."/>
        </authorList>
    </citation>
    <scope>NUCLEOTIDE SEQUENCE [LARGE SCALE GENOMIC DNA]</scope>
</reference>
<comment type="caution">
    <text evidence="1">The sequence shown here is derived from an EMBL/GenBank/DDBJ whole genome shotgun (WGS) entry which is preliminary data.</text>
</comment>
<accession>A0A6D2JXK4</accession>